<gene>
    <name evidence="2" type="ORF">B0T18DRAFT_125697</name>
</gene>
<keyword evidence="3" id="KW-1185">Reference proteome</keyword>
<name>A0AA40K9H0_9PEZI</name>
<feature type="region of interest" description="Disordered" evidence="1">
    <location>
        <begin position="224"/>
        <end position="260"/>
    </location>
</feature>
<feature type="compositionally biased region" description="Basic and acidic residues" evidence="1">
    <location>
        <begin position="240"/>
        <end position="251"/>
    </location>
</feature>
<dbReference type="Proteomes" id="UP001172155">
    <property type="component" value="Unassembled WGS sequence"/>
</dbReference>
<sequence>MADPGFARPGSSAAASHNERDPIPSSPRPSVASRASRSSLRRDRPDTSGGPLRPPSPTADPHPESAPPFTPLFTLITSNTHASPRHPLTSYIFADDDPELLTAALAQHYPDERAILIDLAPAPSGPGYDVVRASSLAPDWAVVSASVVGGRKHGAMMLQIEGVSVDAEGGKVSTPPAEGGGGGEQLQSSGGSGGRAVQRQGVVEEYAALLGDFEKRMGVLRRVVDAGGGSGGGSEGDYGGEGREEVARRGSGDGAALSLR</sequence>
<reference evidence="2" key="1">
    <citation type="submission" date="2023-06" db="EMBL/GenBank/DDBJ databases">
        <title>Genome-scale phylogeny and comparative genomics of the fungal order Sordariales.</title>
        <authorList>
            <consortium name="Lawrence Berkeley National Laboratory"/>
            <person name="Hensen N."/>
            <person name="Bonometti L."/>
            <person name="Westerberg I."/>
            <person name="Brannstrom I.O."/>
            <person name="Guillou S."/>
            <person name="Cros-Aarteil S."/>
            <person name="Calhoun S."/>
            <person name="Haridas S."/>
            <person name="Kuo A."/>
            <person name="Mondo S."/>
            <person name="Pangilinan J."/>
            <person name="Riley R."/>
            <person name="LaButti K."/>
            <person name="Andreopoulos B."/>
            <person name="Lipzen A."/>
            <person name="Chen C."/>
            <person name="Yanf M."/>
            <person name="Daum C."/>
            <person name="Ng V."/>
            <person name="Clum A."/>
            <person name="Steindorff A."/>
            <person name="Ohm R."/>
            <person name="Martin F."/>
            <person name="Silar P."/>
            <person name="Natvig D."/>
            <person name="Lalanne C."/>
            <person name="Gautier V."/>
            <person name="Ament-velasquez S.L."/>
            <person name="Kruys A."/>
            <person name="Hutchinson M.I."/>
            <person name="Powell A.J."/>
            <person name="Barry K."/>
            <person name="Miller A.N."/>
            <person name="Grigoriev I.V."/>
            <person name="Debuchy R."/>
            <person name="Gladieux P."/>
            <person name="Thoren M.H."/>
            <person name="Johannesson H."/>
        </authorList>
    </citation>
    <scope>NUCLEOTIDE SEQUENCE</scope>
    <source>
        <strain evidence="2">SMH3187-1</strain>
    </source>
</reference>
<organism evidence="2 3">
    <name type="scientific">Schizothecium vesticola</name>
    <dbReference type="NCBI Taxonomy" id="314040"/>
    <lineage>
        <taxon>Eukaryota</taxon>
        <taxon>Fungi</taxon>
        <taxon>Dikarya</taxon>
        <taxon>Ascomycota</taxon>
        <taxon>Pezizomycotina</taxon>
        <taxon>Sordariomycetes</taxon>
        <taxon>Sordariomycetidae</taxon>
        <taxon>Sordariales</taxon>
        <taxon>Schizotheciaceae</taxon>
        <taxon>Schizothecium</taxon>
    </lineage>
</organism>
<evidence type="ECO:0000256" key="1">
    <source>
        <dbReference type="SAM" id="MobiDB-lite"/>
    </source>
</evidence>
<evidence type="ECO:0000313" key="3">
    <source>
        <dbReference type="Proteomes" id="UP001172155"/>
    </source>
</evidence>
<evidence type="ECO:0000313" key="2">
    <source>
        <dbReference type="EMBL" id="KAK0750377.1"/>
    </source>
</evidence>
<dbReference type="AlphaFoldDB" id="A0AA40K9H0"/>
<dbReference type="EMBL" id="JAUKUD010000003">
    <property type="protein sequence ID" value="KAK0750377.1"/>
    <property type="molecule type" value="Genomic_DNA"/>
</dbReference>
<feature type="region of interest" description="Disordered" evidence="1">
    <location>
        <begin position="1"/>
        <end position="72"/>
    </location>
</feature>
<feature type="compositionally biased region" description="Low complexity" evidence="1">
    <location>
        <begin position="28"/>
        <end position="38"/>
    </location>
</feature>
<feature type="compositionally biased region" description="Gly residues" evidence="1">
    <location>
        <begin position="178"/>
        <end position="194"/>
    </location>
</feature>
<accession>A0AA40K9H0</accession>
<feature type="compositionally biased region" description="Gly residues" evidence="1">
    <location>
        <begin position="226"/>
        <end position="239"/>
    </location>
</feature>
<protein>
    <submittedName>
        <fullName evidence="2">Uncharacterized protein</fullName>
    </submittedName>
</protein>
<comment type="caution">
    <text evidence="2">The sequence shown here is derived from an EMBL/GenBank/DDBJ whole genome shotgun (WGS) entry which is preliminary data.</text>
</comment>
<feature type="region of interest" description="Disordered" evidence="1">
    <location>
        <begin position="167"/>
        <end position="197"/>
    </location>
</feature>
<proteinExistence type="predicted"/>
<feature type="compositionally biased region" description="Pro residues" evidence="1">
    <location>
        <begin position="52"/>
        <end position="70"/>
    </location>
</feature>